<keyword evidence="1" id="KW-0472">Membrane</keyword>
<organism evidence="2 3">
    <name type="scientific">Flagellimonas lutaonensis</name>
    <dbReference type="NCBI Taxonomy" id="516051"/>
    <lineage>
        <taxon>Bacteria</taxon>
        <taxon>Pseudomonadati</taxon>
        <taxon>Bacteroidota</taxon>
        <taxon>Flavobacteriia</taxon>
        <taxon>Flavobacteriales</taxon>
        <taxon>Flavobacteriaceae</taxon>
        <taxon>Flagellimonas</taxon>
    </lineage>
</organism>
<keyword evidence="1" id="KW-0812">Transmembrane</keyword>
<protein>
    <submittedName>
        <fullName evidence="2">Uncharacterized protein</fullName>
    </submittedName>
</protein>
<dbReference type="KEGG" id="mlt:VC82_2169"/>
<dbReference type="RefSeq" id="WP_045802380.1">
    <property type="nucleotide sequence ID" value="NZ_CP011071.1"/>
</dbReference>
<keyword evidence="3" id="KW-1185">Reference proteome</keyword>
<evidence type="ECO:0000256" key="1">
    <source>
        <dbReference type="SAM" id="Phobius"/>
    </source>
</evidence>
<feature type="transmembrane region" description="Helical" evidence="1">
    <location>
        <begin position="32"/>
        <end position="56"/>
    </location>
</feature>
<dbReference type="HOGENOM" id="CLU_207878_0_0_10"/>
<reference evidence="2 3" key="1">
    <citation type="submission" date="2015-03" db="EMBL/GenBank/DDBJ databases">
        <title>Complete genome sequence of Muricauda lutaonensis CC-HSB-11T, isolated from a coastal hot spring.</title>
        <authorList>
            <person name="Kim K.M."/>
        </authorList>
    </citation>
    <scope>NUCLEOTIDE SEQUENCE [LARGE SCALE GENOMIC DNA]</scope>
    <source>
        <strain evidence="2 3">CC-HSB-11</strain>
    </source>
</reference>
<keyword evidence="1" id="KW-1133">Transmembrane helix</keyword>
<dbReference type="AlphaFoldDB" id="A0A0D5YTV5"/>
<evidence type="ECO:0000313" key="2">
    <source>
        <dbReference type="EMBL" id="AKA35762.1"/>
    </source>
</evidence>
<sequence>MAEEFNNPFRELDKRLRDVPPEMRKKVMHDVAIAKLIMEMAILVTSNYSSLLAGMFKTNRRK</sequence>
<evidence type="ECO:0000313" key="3">
    <source>
        <dbReference type="Proteomes" id="UP000032726"/>
    </source>
</evidence>
<dbReference type="EMBL" id="CP011071">
    <property type="protein sequence ID" value="AKA35762.1"/>
    <property type="molecule type" value="Genomic_DNA"/>
</dbReference>
<accession>A0A0D5YTV5</accession>
<gene>
    <name evidence="2" type="ORF">VC82_2169</name>
</gene>
<dbReference type="Proteomes" id="UP000032726">
    <property type="component" value="Chromosome"/>
</dbReference>
<name>A0A0D5YTV5_9FLAO</name>
<proteinExistence type="predicted"/>
<dbReference type="OrthoDB" id="1448904at2"/>
<dbReference type="STRING" id="516051.VC82_2169"/>